<gene>
    <name evidence="1" type="ORF">FHX74_002230</name>
</gene>
<dbReference type="Gene3D" id="3.40.50.300">
    <property type="entry name" value="P-loop containing nucleotide triphosphate hydrolases"/>
    <property type="match status" value="1"/>
</dbReference>
<dbReference type="RefSeq" id="WP_182560160.1">
    <property type="nucleotide sequence ID" value="NZ_JACGWT010000003.1"/>
</dbReference>
<proteinExistence type="predicted"/>
<dbReference type="Proteomes" id="UP000523079">
    <property type="component" value="Unassembled WGS sequence"/>
</dbReference>
<evidence type="ECO:0000313" key="2">
    <source>
        <dbReference type="Proteomes" id="UP000523079"/>
    </source>
</evidence>
<organism evidence="1 2">
    <name type="scientific">Microlunatus kandeliicorticis</name>
    <dbReference type="NCBI Taxonomy" id="1759536"/>
    <lineage>
        <taxon>Bacteria</taxon>
        <taxon>Bacillati</taxon>
        <taxon>Actinomycetota</taxon>
        <taxon>Actinomycetes</taxon>
        <taxon>Propionibacteriales</taxon>
        <taxon>Propionibacteriaceae</taxon>
        <taxon>Microlunatus</taxon>
    </lineage>
</organism>
<sequence length="128" mass="14403">MLDWDALMDPAGELAGAPIRRTPSTWPAYSRLVRAVTEIVGPGDVILLGVCTPDELPDWPDGRWILLDCDDQERRRRLADRDDEGRTQAALEDAAAYRDLGMERIDTRRQPLAEVAERIASMINGRMD</sequence>
<reference evidence="1 2" key="1">
    <citation type="submission" date="2020-07" db="EMBL/GenBank/DDBJ databases">
        <title>Sequencing the genomes of 1000 actinobacteria strains.</title>
        <authorList>
            <person name="Klenk H.-P."/>
        </authorList>
    </citation>
    <scope>NUCLEOTIDE SEQUENCE [LARGE SCALE GENOMIC DNA]</scope>
    <source>
        <strain evidence="1 2">DSM 100723</strain>
    </source>
</reference>
<dbReference type="InterPro" id="IPR027417">
    <property type="entry name" value="P-loop_NTPase"/>
</dbReference>
<dbReference type="EMBL" id="JACGWT010000003">
    <property type="protein sequence ID" value="MBA8794611.1"/>
    <property type="molecule type" value="Genomic_DNA"/>
</dbReference>
<dbReference type="AlphaFoldDB" id="A0A7W3P623"/>
<comment type="caution">
    <text evidence="1">The sequence shown here is derived from an EMBL/GenBank/DDBJ whole genome shotgun (WGS) entry which is preliminary data.</text>
</comment>
<name>A0A7W3P623_9ACTN</name>
<keyword evidence="2" id="KW-1185">Reference proteome</keyword>
<evidence type="ECO:0000313" key="1">
    <source>
        <dbReference type="EMBL" id="MBA8794611.1"/>
    </source>
</evidence>
<accession>A0A7W3P623</accession>
<dbReference type="SUPFAM" id="SSF52540">
    <property type="entry name" value="P-loop containing nucleoside triphosphate hydrolases"/>
    <property type="match status" value="1"/>
</dbReference>
<evidence type="ECO:0008006" key="3">
    <source>
        <dbReference type="Google" id="ProtNLM"/>
    </source>
</evidence>
<protein>
    <recommendedName>
        <fullName evidence="3">AAA domain-containing protein</fullName>
    </recommendedName>
</protein>